<dbReference type="Proteomes" id="UP000006746">
    <property type="component" value="Unassembled WGS sequence"/>
</dbReference>
<evidence type="ECO:0000313" key="4">
    <source>
        <dbReference type="Proteomes" id="UP000006746"/>
    </source>
</evidence>
<keyword evidence="4" id="KW-1185">Reference proteome</keyword>
<dbReference type="GO" id="GO:0003677">
    <property type="term" value="F:DNA binding"/>
    <property type="evidence" value="ECO:0007669"/>
    <property type="project" value="InterPro"/>
</dbReference>
<dbReference type="InterPro" id="IPR001387">
    <property type="entry name" value="Cro/C1-type_HTH"/>
</dbReference>
<dbReference type="InterPro" id="IPR010982">
    <property type="entry name" value="Lambda_DNA-bd_dom_sf"/>
</dbReference>
<dbReference type="SUPFAM" id="SSF47413">
    <property type="entry name" value="lambda repressor-like DNA-binding domains"/>
    <property type="match status" value="1"/>
</dbReference>
<gene>
    <name evidence="3" type="ORF">P24_15074</name>
</gene>
<dbReference type="Gene3D" id="1.10.260.40">
    <property type="entry name" value="lambda repressor-like DNA-binding domains"/>
    <property type="match status" value="1"/>
</dbReference>
<dbReference type="EMBL" id="AMRL01000024">
    <property type="protein sequence ID" value="EKE70876.1"/>
    <property type="molecule type" value="Genomic_DNA"/>
</dbReference>
<organism evidence="3 4">
    <name type="scientific">Oceanibaculum indicum P24</name>
    <dbReference type="NCBI Taxonomy" id="1207063"/>
    <lineage>
        <taxon>Bacteria</taxon>
        <taxon>Pseudomonadati</taxon>
        <taxon>Pseudomonadota</taxon>
        <taxon>Alphaproteobacteria</taxon>
        <taxon>Rhodospirillales</taxon>
        <taxon>Oceanibaculaceae</taxon>
        <taxon>Oceanibaculum</taxon>
    </lineage>
</organism>
<dbReference type="SMART" id="SM00530">
    <property type="entry name" value="HTH_XRE"/>
    <property type="match status" value="1"/>
</dbReference>
<comment type="caution">
    <text evidence="3">The sequence shown here is derived from an EMBL/GenBank/DDBJ whole genome shotgun (WGS) entry which is preliminary data.</text>
</comment>
<feature type="region of interest" description="Disordered" evidence="1">
    <location>
        <begin position="1"/>
        <end position="22"/>
    </location>
</feature>
<dbReference type="AlphaFoldDB" id="K2IL67"/>
<reference evidence="3 4" key="1">
    <citation type="journal article" date="2012" name="J. Bacteriol.">
        <title>Genome Sequence of Oceanibaculum indicum Type Strain P24.</title>
        <authorList>
            <person name="Lai Q."/>
            <person name="Shao Z."/>
        </authorList>
    </citation>
    <scope>NUCLEOTIDE SEQUENCE [LARGE SCALE GENOMIC DNA]</scope>
    <source>
        <strain evidence="3 4">P24</strain>
    </source>
</reference>
<evidence type="ECO:0000313" key="3">
    <source>
        <dbReference type="EMBL" id="EKE70876.1"/>
    </source>
</evidence>
<dbReference type="STRING" id="1207063.P24_15074"/>
<protein>
    <submittedName>
        <fullName evidence="3">Transcriptional regulator</fullName>
    </submittedName>
</protein>
<dbReference type="PROSITE" id="PS50943">
    <property type="entry name" value="HTH_CROC1"/>
    <property type="match status" value="1"/>
</dbReference>
<proteinExistence type="predicted"/>
<accession>K2IL67</accession>
<feature type="domain" description="HTH cro/C1-type" evidence="2">
    <location>
        <begin position="53"/>
        <end position="93"/>
    </location>
</feature>
<evidence type="ECO:0000259" key="2">
    <source>
        <dbReference type="PROSITE" id="PS50943"/>
    </source>
</evidence>
<dbReference type="CDD" id="cd00093">
    <property type="entry name" value="HTH_XRE"/>
    <property type="match status" value="1"/>
</dbReference>
<dbReference type="RefSeq" id="WP_008945618.1">
    <property type="nucleotide sequence ID" value="NZ_AMRL01000024.1"/>
</dbReference>
<sequence length="233" mass="25934">MMAATAMQAPQRAQEPPIPANDAGRKRKLLLMILKKDLVDGRLKALNKNRTWLAGQLGVTPSTITKLLKDDSQIKGPTIARLAEALQVDPREIMRAWGISTAAETPRIRIGYRITDDGEAQDIDETVMGQIWARRPAGLEEGYAAIVDTDALAPRYMRGELIFAAIERDTPIDQITGECIVTRKDGRRLLRTIQPSVTKGRYALVSLWSGKVELDAEIVEAAPIYWHWPRPVS</sequence>
<evidence type="ECO:0000256" key="1">
    <source>
        <dbReference type="SAM" id="MobiDB-lite"/>
    </source>
</evidence>
<dbReference type="Pfam" id="PF01381">
    <property type="entry name" value="HTH_3"/>
    <property type="match status" value="1"/>
</dbReference>
<name>K2IL67_9PROT</name>